<keyword evidence="2 5" id="KW-0012">Acyltransferase</keyword>
<dbReference type="InterPro" id="IPR051531">
    <property type="entry name" value="N-acetyltransferase"/>
</dbReference>
<keyword evidence="1 5" id="KW-0808">Transferase</keyword>
<reference evidence="5 6" key="1">
    <citation type="submission" date="2023-07" db="EMBL/GenBank/DDBJ databases">
        <title>Genomic Encyclopedia of Type Strains, Phase IV (KMG-IV): sequencing the most valuable type-strain genomes for metagenomic binning, comparative biology and taxonomic classification.</title>
        <authorList>
            <person name="Goeker M."/>
        </authorList>
    </citation>
    <scope>NUCLEOTIDE SEQUENCE [LARGE SCALE GENOMIC DNA]</scope>
    <source>
        <strain evidence="5 6">DSM 1400</strain>
    </source>
</reference>
<dbReference type="RefSeq" id="WP_307357406.1">
    <property type="nucleotide sequence ID" value="NZ_BAAACJ010000046.1"/>
</dbReference>
<dbReference type="PROSITE" id="PS51186">
    <property type="entry name" value="GNAT"/>
    <property type="match status" value="1"/>
</dbReference>
<dbReference type="Pfam" id="PF13302">
    <property type="entry name" value="Acetyltransf_3"/>
    <property type="match status" value="1"/>
</dbReference>
<feature type="domain" description="N-acetyltransferase" evidence="4">
    <location>
        <begin position="146"/>
        <end position="310"/>
    </location>
</feature>
<protein>
    <submittedName>
        <fullName evidence="5">Ribosomal-protein-alanine N-acetyltransferase</fullName>
        <ecNumber evidence="5">2.3.1.267</ecNumber>
    </submittedName>
</protein>
<gene>
    <name evidence="5" type="ORF">QOZ93_002775</name>
</gene>
<evidence type="ECO:0000313" key="5">
    <source>
        <dbReference type="EMBL" id="MDQ0481017.1"/>
    </source>
</evidence>
<evidence type="ECO:0000256" key="3">
    <source>
        <dbReference type="ARBA" id="ARBA00038502"/>
    </source>
</evidence>
<evidence type="ECO:0000256" key="1">
    <source>
        <dbReference type="ARBA" id="ARBA00022679"/>
    </source>
</evidence>
<dbReference type="PANTHER" id="PTHR43792">
    <property type="entry name" value="GNAT FAMILY, PUTATIVE (AFU_ORTHOLOGUE AFUA_3G00765)-RELATED-RELATED"/>
    <property type="match status" value="1"/>
</dbReference>
<dbReference type="SUPFAM" id="SSF55729">
    <property type="entry name" value="Acyl-CoA N-acyltransferases (Nat)"/>
    <property type="match status" value="1"/>
</dbReference>
<comment type="caution">
    <text evidence="5">The sequence shown here is derived from an EMBL/GenBank/DDBJ whole genome shotgun (WGS) entry which is preliminary data.</text>
</comment>
<dbReference type="GO" id="GO:0008999">
    <property type="term" value="F:protein-N-terminal-alanine acetyltransferase activity"/>
    <property type="evidence" value="ECO:0007669"/>
    <property type="project" value="UniProtKB-EC"/>
</dbReference>
<name>A0ABU0JYN6_HATLI</name>
<dbReference type="Gene3D" id="3.40.630.30">
    <property type="match status" value="2"/>
</dbReference>
<keyword evidence="6" id="KW-1185">Reference proteome</keyword>
<accession>A0ABU0JYN6</accession>
<proteinExistence type="inferred from homology"/>
<dbReference type="PANTHER" id="PTHR43792:SF8">
    <property type="entry name" value="[RIBOSOMAL PROTEIN US5]-ALANINE N-ACETYLTRANSFERASE"/>
    <property type="match status" value="1"/>
</dbReference>
<dbReference type="Proteomes" id="UP001224418">
    <property type="component" value="Unassembled WGS sequence"/>
</dbReference>
<sequence>MGSEKNLITIEQIKGNENEYVLKDNVGINIGRIFIVDKNIKNKYMLIRIKLYKESNGLYDLLSELIDSLLYKLFWEKKICKLNLLVNQDFDFLPIIEKGFELEGVLKDNIYINRNEYKSEFLFGITDEDYKKSDIKSQHAIKGKHIELRILTPDYSNELLNYCIRNRKHLEMYEPHREERYFTIDAQQSYLIESYKGYLNGREVNFGVFKQGKLIGKIRVTNITLGVFRNCTVGYSMDEMEQGKGYMKEALNLTIEYIFDVLQLHRIEASTLLDNVRSQAVLKACGFKELGINEKYLFINGEWKDHKTFYKTFNWSE</sequence>
<dbReference type="EC" id="2.3.1.267" evidence="5"/>
<evidence type="ECO:0000313" key="6">
    <source>
        <dbReference type="Proteomes" id="UP001224418"/>
    </source>
</evidence>
<dbReference type="EMBL" id="JAUSWN010000043">
    <property type="protein sequence ID" value="MDQ0481017.1"/>
    <property type="molecule type" value="Genomic_DNA"/>
</dbReference>
<evidence type="ECO:0000259" key="4">
    <source>
        <dbReference type="PROSITE" id="PS51186"/>
    </source>
</evidence>
<evidence type="ECO:0000256" key="2">
    <source>
        <dbReference type="ARBA" id="ARBA00023315"/>
    </source>
</evidence>
<dbReference type="InterPro" id="IPR000182">
    <property type="entry name" value="GNAT_dom"/>
</dbReference>
<comment type="similarity">
    <text evidence="3">Belongs to the acetyltransferase family. RimJ subfamily.</text>
</comment>
<organism evidence="5 6">
    <name type="scientific">Hathewaya limosa</name>
    <name type="common">Clostridium limosum</name>
    <dbReference type="NCBI Taxonomy" id="1536"/>
    <lineage>
        <taxon>Bacteria</taxon>
        <taxon>Bacillati</taxon>
        <taxon>Bacillota</taxon>
        <taxon>Clostridia</taxon>
        <taxon>Eubacteriales</taxon>
        <taxon>Clostridiaceae</taxon>
        <taxon>Hathewaya</taxon>
    </lineage>
</organism>
<dbReference type="InterPro" id="IPR016181">
    <property type="entry name" value="Acyl_CoA_acyltransferase"/>
</dbReference>